<feature type="domain" description="Aminoglycoside phosphotransferase" evidence="1">
    <location>
        <begin position="37"/>
        <end position="263"/>
    </location>
</feature>
<dbReference type="Gene3D" id="3.90.1200.10">
    <property type="match status" value="1"/>
</dbReference>
<evidence type="ECO:0000259" key="1">
    <source>
        <dbReference type="Pfam" id="PF01636"/>
    </source>
</evidence>
<keyword evidence="3" id="KW-1185">Reference proteome</keyword>
<dbReference type="InterPro" id="IPR011009">
    <property type="entry name" value="Kinase-like_dom_sf"/>
</dbReference>
<gene>
    <name evidence="2" type="ORF">NBG84_14345</name>
</gene>
<dbReference type="SUPFAM" id="SSF56112">
    <property type="entry name" value="Protein kinase-like (PK-like)"/>
    <property type="match status" value="1"/>
</dbReference>
<dbReference type="EMBL" id="JAMQAW010000011">
    <property type="protein sequence ID" value="MCM2389458.1"/>
    <property type="molecule type" value="Genomic_DNA"/>
</dbReference>
<organism evidence="2 3">
    <name type="scientific">Streptomyces albipurpureus</name>
    <dbReference type="NCBI Taxonomy" id="2897419"/>
    <lineage>
        <taxon>Bacteria</taxon>
        <taxon>Bacillati</taxon>
        <taxon>Actinomycetota</taxon>
        <taxon>Actinomycetes</taxon>
        <taxon>Kitasatosporales</taxon>
        <taxon>Streptomycetaceae</taxon>
        <taxon>Streptomyces</taxon>
    </lineage>
</organism>
<dbReference type="Proteomes" id="UP001431429">
    <property type="component" value="Unassembled WGS sequence"/>
</dbReference>
<dbReference type="CDD" id="cd05154">
    <property type="entry name" value="ACAD10_11_N-like"/>
    <property type="match status" value="1"/>
</dbReference>
<dbReference type="Pfam" id="PF01636">
    <property type="entry name" value="APH"/>
    <property type="match status" value="1"/>
</dbReference>
<accession>A0ABT0ULG4</accession>
<comment type="caution">
    <text evidence="2">The sequence shown here is derived from an EMBL/GenBank/DDBJ whole genome shotgun (WGS) entry which is preliminary data.</text>
</comment>
<dbReference type="InterPro" id="IPR041726">
    <property type="entry name" value="ACAD10_11_N"/>
</dbReference>
<dbReference type="PANTHER" id="PTHR47829:SF1">
    <property type="entry name" value="HAD FAMILY PHOSPHATASE"/>
    <property type="match status" value="1"/>
</dbReference>
<dbReference type="PANTHER" id="PTHR47829">
    <property type="entry name" value="HYDROLASE, PUTATIVE (AFU_ORTHOLOGUE AFUA_1G12880)-RELATED"/>
    <property type="match status" value="1"/>
</dbReference>
<dbReference type="Gene3D" id="3.30.200.20">
    <property type="entry name" value="Phosphorylase Kinase, domain 1"/>
    <property type="match status" value="1"/>
</dbReference>
<name>A0ABT0ULG4_9ACTN</name>
<reference evidence="2" key="1">
    <citation type="submission" date="2022-06" db="EMBL/GenBank/DDBJ databases">
        <title>Genome public.</title>
        <authorList>
            <person name="Sun Q."/>
        </authorList>
    </citation>
    <scope>NUCLEOTIDE SEQUENCE</scope>
    <source>
        <strain evidence="2">CWNU-1</strain>
    </source>
</reference>
<evidence type="ECO:0000313" key="2">
    <source>
        <dbReference type="EMBL" id="MCM2389458.1"/>
    </source>
</evidence>
<dbReference type="InterPro" id="IPR052898">
    <property type="entry name" value="ACAD10-like"/>
</dbReference>
<protein>
    <submittedName>
        <fullName evidence="2">Phosphotransferase family protein</fullName>
    </submittedName>
</protein>
<proteinExistence type="predicted"/>
<dbReference type="RefSeq" id="WP_250919807.1">
    <property type="nucleotide sequence ID" value="NZ_JAMQAW010000011.1"/>
</dbReference>
<sequence length="353" mass="37305">MTTGSGPVTSPPGLELGALGEYFQVHVPGYRGSLRAEVVAGGRSNLTYRVTDGGSTWAVRRPPLGGLTPSAHDIGREHRVTSGLRGSGVAVAEAVAYCDGTDVIGAPFSVAAWVDGRVLRTRADADALTVDDLARCSDGLLDQLVRLHAVPYREFGLETLGRPDGYLRRQLTRWRAQWDLVATRPLPTVGALFAALDAAMPGTGESSIVHGDFRVDNTILDPDDLSRVRAVVDWELSTLGDPLADLATFLVYRDPAVDALLDGPAATAPGFPIQSQLAERYARSSGRDITQLSFYLALAYFKVAVIAEGVHSRYTQGITVGSGFDRAGASVPQIIDAGLAAIGGPGAERSPEP</sequence>
<evidence type="ECO:0000313" key="3">
    <source>
        <dbReference type="Proteomes" id="UP001431429"/>
    </source>
</evidence>
<dbReference type="InterPro" id="IPR002575">
    <property type="entry name" value="Aminoglycoside_PTrfase"/>
</dbReference>